<protein>
    <recommendedName>
        <fullName evidence="2">Exocyst complex subunit EXOC6/Sec15 C-terminal domain-containing protein</fullName>
    </recommendedName>
</protein>
<dbReference type="Proteomes" id="UP000266841">
    <property type="component" value="Unassembled WGS sequence"/>
</dbReference>
<accession>K0S5B2</accession>
<evidence type="ECO:0000259" key="2">
    <source>
        <dbReference type="Pfam" id="PF04091"/>
    </source>
</evidence>
<keyword evidence="1" id="KW-0175">Coiled coil</keyword>
<evidence type="ECO:0000313" key="3">
    <source>
        <dbReference type="EMBL" id="EJK54082.1"/>
    </source>
</evidence>
<dbReference type="eggNOG" id="ENOG502SC1C">
    <property type="taxonomic scope" value="Eukaryota"/>
</dbReference>
<proteinExistence type="predicted"/>
<dbReference type="PANTHER" id="PTHR12702:SF0">
    <property type="entry name" value="EXOCYST COMPLEX COMPONENT 6"/>
    <property type="match status" value="1"/>
</dbReference>
<dbReference type="GO" id="GO:0006886">
    <property type="term" value="P:intracellular protein transport"/>
    <property type="evidence" value="ECO:0007669"/>
    <property type="project" value="InterPro"/>
</dbReference>
<dbReference type="EMBL" id="AGNL01036410">
    <property type="protein sequence ID" value="EJK54082.1"/>
    <property type="molecule type" value="Genomic_DNA"/>
</dbReference>
<gene>
    <name evidence="3" type="ORF">THAOC_26364</name>
</gene>
<dbReference type="GO" id="GO:0006893">
    <property type="term" value="P:Golgi to plasma membrane transport"/>
    <property type="evidence" value="ECO:0007669"/>
    <property type="project" value="TreeGrafter"/>
</dbReference>
<reference evidence="3 4" key="1">
    <citation type="journal article" date="2012" name="Genome Biol.">
        <title>Genome and low-iron response of an oceanic diatom adapted to chronic iron limitation.</title>
        <authorList>
            <person name="Lommer M."/>
            <person name="Specht M."/>
            <person name="Roy A.S."/>
            <person name="Kraemer L."/>
            <person name="Andreson R."/>
            <person name="Gutowska M.A."/>
            <person name="Wolf J."/>
            <person name="Bergner S.V."/>
            <person name="Schilhabel M.B."/>
            <person name="Klostermeier U.C."/>
            <person name="Beiko R.G."/>
            <person name="Rosenstiel P."/>
            <person name="Hippler M."/>
            <person name="Laroche J."/>
        </authorList>
    </citation>
    <scope>NUCLEOTIDE SEQUENCE [LARGE SCALE GENOMIC DNA]</scope>
    <source>
        <strain evidence="3 4">CCMP1005</strain>
    </source>
</reference>
<dbReference type="Gene3D" id="1.20.58.670">
    <property type="entry name" value="Dsl1p vesicle tethering complex, Tip20p subunit, domain D"/>
    <property type="match status" value="1"/>
</dbReference>
<comment type="caution">
    <text evidence="3">The sequence shown here is derived from an EMBL/GenBank/DDBJ whole genome shotgun (WGS) entry which is preliminary data.</text>
</comment>
<dbReference type="GO" id="GO:0090522">
    <property type="term" value="P:vesicle tethering involved in exocytosis"/>
    <property type="evidence" value="ECO:0007669"/>
    <property type="project" value="InterPro"/>
</dbReference>
<dbReference type="InterPro" id="IPR007225">
    <property type="entry name" value="EXOC6/Sec15"/>
</dbReference>
<keyword evidence="4" id="KW-1185">Reference proteome</keyword>
<dbReference type="GO" id="GO:0000145">
    <property type="term" value="C:exocyst"/>
    <property type="evidence" value="ECO:0007669"/>
    <property type="project" value="TreeGrafter"/>
</dbReference>
<dbReference type="InterPro" id="IPR042044">
    <property type="entry name" value="EXOC6PINT-1/Sec15/Tip20_C_dom2"/>
</dbReference>
<organism evidence="3 4">
    <name type="scientific">Thalassiosira oceanica</name>
    <name type="common">Marine diatom</name>
    <dbReference type="NCBI Taxonomy" id="159749"/>
    <lineage>
        <taxon>Eukaryota</taxon>
        <taxon>Sar</taxon>
        <taxon>Stramenopiles</taxon>
        <taxon>Ochrophyta</taxon>
        <taxon>Bacillariophyta</taxon>
        <taxon>Coscinodiscophyceae</taxon>
        <taxon>Thalassiosirophycidae</taxon>
        <taxon>Thalassiosirales</taxon>
        <taxon>Thalassiosiraceae</taxon>
        <taxon>Thalassiosira</taxon>
    </lineage>
</organism>
<name>K0S5B2_THAOC</name>
<dbReference type="AlphaFoldDB" id="K0S5B2"/>
<evidence type="ECO:0000313" key="4">
    <source>
        <dbReference type="Proteomes" id="UP000266841"/>
    </source>
</evidence>
<dbReference type="GO" id="GO:0016020">
    <property type="term" value="C:membrane"/>
    <property type="evidence" value="ECO:0007669"/>
    <property type="project" value="TreeGrafter"/>
</dbReference>
<dbReference type="InterPro" id="IPR046361">
    <property type="entry name" value="EXOC6/Sec15_C"/>
</dbReference>
<evidence type="ECO:0000256" key="1">
    <source>
        <dbReference type="ARBA" id="ARBA00023054"/>
    </source>
</evidence>
<dbReference type="Pfam" id="PF04091">
    <property type="entry name" value="Sec15_C"/>
    <property type="match status" value="1"/>
</dbReference>
<dbReference type="PANTHER" id="PTHR12702">
    <property type="entry name" value="SEC15"/>
    <property type="match status" value="1"/>
</dbReference>
<feature type="domain" description="Exocyst complex subunit EXOC6/Sec15 C-terminal" evidence="2">
    <location>
        <begin position="5"/>
        <end position="165"/>
    </location>
</feature>
<sequence>MLFDFSLENFSWVCKSARDSPNAYAESLVEYMRTTFQCLGPMDDGSRAGLHFSCCGYVAERLVKLFTDPVEDADGRTKSSGGIPPVDKIDPFGLKNLATDIRHFEAFADSTGVGQLRECFNEVKSIATAMLDRDLPMLLLPENGNARRRKYPFLSLEKVHCILEKYVGTGIGEKLMARGSGVIRNDFLMLERKEVIQLSKIVRMQLNTQQ</sequence>